<name>A0A6J5PAP0_9CAUD</name>
<organism evidence="1">
    <name type="scientific">uncultured Caudovirales phage</name>
    <dbReference type="NCBI Taxonomy" id="2100421"/>
    <lineage>
        <taxon>Viruses</taxon>
        <taxon>Duplodnaviria</taxon>
        <taxon>Heunggongvirae</taxon>
        <taxon>Uroviricota</taxon>
        <taxon>Caudoviricetes</taxon>
        <taxon>Peduoviridae</taxon>
        <taxon>Maltschvirus</taxon>
        <taxon>Maltschvirus maltsch</taxon>
    </lineage>
</organism>
<sequence length="362" mass="39494">MQLGSPNVRAIDRKENGCSYACRPRLTYQHEIDTWSFHMSITTTGNLGPMILQSLAPAMLYVPTPTMNYITICDKVSMPANGGTTCRFMRPRALQPPTIQLGNSGIDPPAQVPQRDIIDAQMAFFGTGCIINEQVILQDQEGVLAWVSERLAVAMRQAEDLILRDYIISAASDIMAGGGQNNDNPTNLGISDFSLVATTLDTNNAYKFMSGIEGMDRFGTGPVRSAYFMLSSTELQTDFDGLTGQGFKSQWEYPTNASALPSEYGSVFNIRILTSSEAPVARAASANGQDVYYNTVVGKQAVTHINQDGYSMNLIYRDPYYSGMLAQNATLAVKFAQAQALTQDTAIRNLLSTRLANLNGLI</sequence>
<dbReference type="EMBL" id="LR796759">
    <property type="protein sequence ID" value="CAB4164614.1"/>
    <property type="molecule type" value="Genomic_DNA"/>
</dbReference>
<gene>
    <name evidence="1" type="ORF">UFOVP816_52</name>
</gene>
<reference evidence="1" key="1">
    <citation type="submission" date="2020-04" db="EMBL/GenBank/DDBJ databases">
        <authorList>
            <person name="Chiriac C."/>
            <person name="Salcher M."/>
            <person name="Ghai R."/>
            <person name="Kavagutti S V."/>
        </authorList>
    </citation>
    <scope>NUCLEOTIDE SEQUENCE</scope>
</reference>
<evidence type="ECO:0000313" key="1">
    <source>
        <dbReference type="EMBL" id="CAB4164614.1"/>
    </source>
</evidence>
<accession>A0A6J5PAP0</accession>
<protein>
    <submittedName>
        <fullName evidence="1">Uncharacterized protein</fullName>
    </submittedName>
</protein>
<proteinExistence type="predicted"/>
<dbReference type="NCBIfam" id="TIGR04387">
    <property type="entry name" value="capsid_maj_N4"/>
    <property type="match status" value="1"/>
</dbReference>